<feature type="signal peptide" evidence="1">
    <location>
        <begin position="1"/>
        <end position="30"/>
    </location>
</feature>
<feature type="chain" id="PRO_5043698122" description="Secreted protein" evidence="1">
    <location>
        <begin position="31"/>
        <end position="68"/>
    </location>
</feature>
<accession>A0AAV7WRA6</accession>
<evidence type="ECO:0008006" key="4">
    <source>
        <dbReference type="Google" id="ProtNLM"/>
    </source>
</evidence>
<keyword evidence="3" id="KW-1185">Reference proteome</keyword>
<name>A0AAV7WRA6_PLEWA</name>
<evidence type="ECO:0000313" key="3">
    <source>
        <dbReference type="Proteomes" id="UP001066276"/>
    </source>
</evidence>
<evidence type="ECO:0000313" key="2">
    <source>
        <dbReference type="EMBL" id="KAJ1215221.1"/>
    </source>
</evidence>
<gene>
    <name evidence="2" type="ORF">NDU88_002830</name>
</gene>
<keyword evidence="1" id="KW-0732">Signal</keyword>
<comment type="caution">
    <text evidence="2">The sequence shown here is derived from an EMBL/GenBank/DDBJ whole genome shotgun (WGS) entry which is preliminary data.</text>
</comment>
<sequence length="68" mass="7647">MVSLPASWCARLHQSLQCLLLVCCVSESEWLRLQGLLVANLDVIPWDQCHLGPRDEEGRIGVMKITSK</sequence>
<protein>
    <recommendedName>
        <fullName evidence="4">Secreted protein</fullName>
    </recommendedName>
</protein>
<dbReference type="EMBL" id="JANPWB010000001">
    <property type="protein sequence ID" value="KAJ1215221.1"/>
    <property type="molecule type" value="Genomic_DNA"/>
</dbReference>
<dbReference type="AlphaFoldDB" id="A0AAV7WRA6"/>
<dbReference type="Proteomes" id="UP001066276">
    <property type="component" value="Chromosome 1_1"/>
</dbReference>
<evidence type="ECO:0000256" key="1">
    <source>
        <dbReference type="SAM" id="SignalP"/>
    </source>
</evidence>
<proteinExistence type="predicted"/>
<organism evidence="2 3">
    <name type="scientific">Pleurodeles waltl</name>
    <name type="common">Iberian ribbed newt</name>
    <dbReference type="NCBI Taxonomy" id="8319"/>
    <lineage>
        <taxon>Eukaryota</taxon>
        <taxon>Metazoa</taxon>
        <taxon>Chordata</taxon>
        <taxon>Craniata</taxon>
        <taxon>Vertebrata</taxon>
        <taxon>Euteleostomi</taxon>
        <taxon>Amphibia</taxon>
        <taxon>Batrachia</taxon>
        <taxon>Caudata</taxon>
        <taxon>Salamandroidea</taxon>
        <taxon>Salamandridae</taxon>
        <taxon>Pleurodelinae</taxon>
        <taxon>Pleurodeles</taxon>
    </lineage>
</organism>
<reference evidence="2" key="1">
    <citation type="journal article" date="2022" name="bioRxiv">
        <title>Sequencing and chromosome-scale assembly of the giantPleurodeles waltlgenome.</title>
        <authorList>
            <person name="Brown T."/>
            <person name="Elewa A."/>
            <person name="Iarovenko S."/>
            <person name="Subramanian E."/>
            <person name="Araus A.J."/>
            <person name="Petzold A."/>
            <person name="Susuki M."/>
            <person name="Suzuki K.-i.T."/>
            <person name="Hayashi T."/>
            <person name="Toyoda A."/>
            <person name="Oliveira C."/>
            <person name="Osipova E."/>
            <person name="Leigh N.D."/>
            <person name="Simon A."/>
            <person name="Yun M.H."/>
        </authorList>
    </citation>
    <scope>NUCLEOTIDE SEQUENCE</scope>
    <source>
        <strain evidence="2">20211129_DDA</strain>
        <tissue evidence="2">Liver</tissue>
    </source>
</reference>